<feature type="transmembrane region" description="Helical" evidence="8">
    <location>
        <begin position="659"/>
        <end position="678"/>
    </location>
</feature>
<name>A0A5B8HP81_9GAMM</name>
<dbReference type="PANTHER" id="PTHR42682">
    <property type="entry name" value="HYDROGENASE-4 COMPONENT F"/>
    <property type="match status" value="1"/>
</dbReference>
<sequence>MMTALQLFTPLQWLGLSLALYLAGAVLSLLCCRQESLAIRLSGLCALAGGCAGVLAAAPILLGGNVLTAVFAGPFDAFAHLTLRFDTLAAFMTLVISLLVAVSALYSLAYLEEYRGRGAWAMGFFMNLFVASMVALVVVDNAFYFIVLFEVMSLSSYFLVIADQDDEAVSAGLLYFLIAHAGSVLIMTAFFLLYRHSSSLDFADFRHASLSAPQASVVFLLAFFGFGAKAGMLPLHGWLPRAHPAAPSHASALMSGVMVKIGVFGIIKVGIDLLGATETWWGVVVLAFGAVSSVLGVLYALAEHDIKRLLAYHTVENIGIILMGVGVGMIGIATHHPLLALLGLLGGLYHLLNHAVFKGLLFLGAGAVIYRVHTKDMEKMGGLARLMPKTALAFLVGCMAISALPPLNGFVSEWFTYQSLFTLSHNGGIGLQLVAPIAIVMLAITGALAAMCFVKVYGISFCGAPRSEKASHAREVPWPMTLAMLLLALLCILLGIGASVVAPVITRIAADLAHTPAVAMAQELGVFPGDSQQTSLNTPLIFILLLALPLLPLMIYSLLRGPRLDFRQKGTPWACGYGYEQAMSASAGSFTQPLRVMFAPPYRVRKTLNPAPAMQQALEKTTQAAARAEPVWDDHVVMPVVSIVQRISRAVQWIQHGDFRVYCLYVVAALVALLLVTLV</sequence>
<feature type="transmembrane region" description="Helical" evidence="8">
    <location>
        <begin position="431"/>
        <end position="457"/>
    </location>
</feature>
<feature type="transmembrane region" description="Helical" evidence="8">
    <location>
        <begin position="478"/>
        <end position="505"/>
    </location>
</feature>
<dbReference type="PANTHER" id="PTHR42682:SF3">
    <property type="entry name" value="FORMATE HYDROGENLYASE SUBUNIT 3-RELATED"/>
    <property type="match status" value="1"/>
</dbReference>
<feature type="domain" description="NADH:quinone oxidoreductase/Mrp antiporter transmembrane" evidence="9">
    <location>
        <begin position="144"/>
        <end position="431"/>
    </location>
</feature>
<feature type="transmembrane region" description="Helical" evidence="8">
    <location>
        <begin position="44"/>
        <end position="68"/>
    </location>
</feature>
<evidence type="ECO:0000256" key="8">
    <source>
        <dbReference type="SAM" id="Phobius"/>
    </source>
</evidence>
<evidence type="ECO:0000259" key="9">
    <source>
        <dbReference type="Pfam" id="PF00361"/>
    </source>
</evidence>
<proteinExistence type="predicted"/>
<feature type="transmembrane region" description="Helical" evidence="8">
    <location>
        <begin position="540"/>
        <end position="559"/>
    </location>
</feature>
<feature type="transmembrane region" description="Helical" evidence="8">
    <location>
        <begin position="279"/>
        <end position="302"/>
    </location>
</feature>
<dbReference type="GO" id="GO:0008137">
    <property type="term" value="F:NADH dehydrogenase (ubiquinone) activity"/>
    <property type="evidence" value="ECO:0007669"/>
    <property type="project" value="InterPro"/>
</dbReference>
<dbReference type="PRINTS" id="PR01437">
    <property type="entry name" value="NUOXDRDTASE4"/>
</dbReference>
<keyword evidence="5" id="KW-0560">Oxidoreductase</keyword>
<dbReference type="InterPro" id="IPR001750">
    <property type="entry name" value="ND/Mrp_TM"/>
</dbReference>
<feature type="transmembrane region" description="Helical" evidence="8">
    <location>
        <begin position="173"/>
        <end position="194"/>
    </location>
</feature>
<dbReference type="NCBIfam" id="NF005086">
    <property type="entry name" value="PRK06521.1"/>
    <property type="match status" value="1"/>
</dbReference>
<dbReference type="EMBL" id="CP042220">
    <property type="protein sequence ID" value="QDX30509.1"/>
    <property type="molecule type" value="Genomic_DNA"/>
</dbReference>
<evidence type="ECO:0000313" key="10">
    <source>
        <dbReference type="EMBL" id="QDX30509.1"/>
    </source>
</evidence>
<comment type="subcellular location">
    <subcellularLocation>
        <location evidence="1">Cell membrane</location>
        <topology evidence="1">Multi-pass membrane protein</topology>
    </subcellularLocation>
    <subcellularLocation>
        <location evidence="7">Membrane</location>
        <topology evidence="7">Multi-pass membrane protein</topology>
    </subcellularLocation>
</comment>
<evidence type="ECO:0000256" key="6">
    <source>
        <dbReference type="ARBA" id="ARBA00023136"/>
    </source>
</evidence>
<evidence type="ECO:0000256" key="1">
    <source>
        <dbReference type="ARBA" id="ARBA00004651"/>
    </source>
</evidence>
<evidence type="ECO:0000313" key="11">
    <source>
        <dbReference type="Proteomes" id="UP000320591"/>
    </source>
</evidence>
<dbReference type="InterPro" id="IPR052175">
    <property type="entry name" value="ComplexI-like_HydComp"/>
</dbReference>
<keyword evidence="11" id="KW-1185">Reference proteome</keyword>
<feature type="transmembrane region" description="Helical" evidence="8">
    <location>
        <begin position="391"/>
        <end position="411"/>
    </location>
</feature>
<dbReference type="RefSeq" id="WP_042869756.1">
    <property type="nucleotide sequence ID" value="NZ_CM001975.1"/>
</dbReference>
<reference evidence="10 11" key="1">
    <citation type="journal article" date="2019" name="Environ. Microbiol.">
        <title>The phytopathogenic nature of Dickeya aquatica 174/2 and the dynamic early evolution of Dickeya pathogenicity.</title>
        <authorList>
            <person name="Duprey A."/>
            <person name="Taib N."/>
            <person name="Leonard S."/>
            <person name="Garin T."/>
            <person name="Flandrois J.P."/>
            <person name="Nasser W."/>
            <person name="Brochier-Armanet C."/>
            <person name="Reverchon S."/>
        </authorList>
    </citation>
    <scope>NUCLEOTIDE SEQUENCE [LARGE SCALE GENOMIC DNA]</scope>
    <source>
        <strain evidence="10 11">NCPPB 569</strain>
    </source>
</reference>
<gene>
    <name evidence="10" type="primary">hyfB</name>
    <name evidence="10" type="ORF">Dpoa569_0002413</name>
</gene>
<feature type="transmembrane region" description="Helical" evidence="8">
    <location>
        <begin position="314"/>
        <end position="336"/>
    </location>
</feature>
<dbReference type="AlphaFoldDB" id="A0A5B8HP81"/>
<evidence type="ECO:0000256" key="7">
    <source>
        <dbReference type="RuleBase" id="RU000320"/>
    </source>
</evidence>
<dbReference type="STRING" id="568768.GCA_000406125_01433"/>
<dbReference type="KEGG" id="dic:Dpoa569_0002413"/>
<feature type="transmembrane region" description="Helical" evidence="8">
    <location>
        <begin position="348"/>
        <end position="370"/>
    </location>
</feature>
<organism evidence="10 11">
    <name type="scientific">Dickeya poaceiphila</name>
    <dbReference type="NCBI Taxonomy" id="568768"/>
    <lineage>
        <taxon>Bacteria</taxon>
        <taxon>Pseudomonadati</taxon>
        <taxon>Pseudomonadota</taxon>
        <taxon>Gammaproteobacteria</taxon>
        <taxon>Enterobacterales</taxon>
        <taxon>Pectobacteriaceae</taxon>
        <taxon>Dickeya</taxon>
    </lineage>
</organism>
<evidence type="ECO:0000256" key="4">
    <source>
        <dbReference type="ARBA" id="ARBA00022989"/>
    </source>
</evidence>
<dbReference type="GO" id="GO:0005886">
    <property type="term" value="C:plasma membrane"/>
    <property type="evidence" value="ECO:0007669"/>
    <property type="project" value="UniProtKB-SubCell"/>
</dbReference>
<keyword evidence="3 7" id="KW-0812">Transmembrane</keyword>
<evidence type="ECO:0000256" key="3">
    <source>
        <dbReference type="ARBA" id="ARBA00022692"/>
    </source>
</evidence>
<evidence type="ECO:0000256" key="5">
    <source>
        <dbReference type="ARBA" id="ARBA00023002"/>
    </source>
</evidence>
<keyword evidence="2" id="KW-1003">Cell membrane</keyword>
<feature type="transmembrane region" description="Helical" evidence="8">
    <location>
        <begin position="214"/>
        <end position="238"/>
    </location>
</feature>
<dbReference type="OrthoDB" id="9768329at2"/>
<dbReference type="InterPro" id="IPR003918">
    <property type="entry name" value="NADH_UbQ_OxRdtase"/>
</dbReference>
<dbReference type="GO" id="GO:0016491">
    <property type="term" value="F:oxidoreductase activity"/>
    <property type="evidence" value="ECO:0007669"/>
    <property type="project" value="UniProtKB-KW"/>
</dbReference>
<dbReference type="Pfam" id="PF00361">
    <property type="entry name" value="Proton_antipo_M"/>
    <property type="match status" value="1"/>
</dbReference>
<feature type="transmembrane region" description="Helical" evidence="8">
    <location>
        <begin position="12"/>
        <end position="32"/>
    </location>
</feature>
<accession>A0A5B8HP81</accession>
<dbReference type="GO" id="GO:0042773">
    <property type="term" value="P:ATP synthesis coupled electron transport"/>
    <property type="evidence" value="ECO:0007669"/>
    <property type="project" value="InterPro"/>
</dbReference>
<protein>
    <submittedName>
        <fullName evidence="10">Hydrogenase 4 subunit B</fullName>
    </submittedName>
</protein>
<feature type="transmembrane region" description="Helical" evidence="8">
    <location>
        <begin position="142"/>
        <end position="161"/>
    </location>
</feature>
<feature type="transmembrane region" description="Helical" evidence="8">
    <location>
        <begin position="88"/>
        <end position="111"/>
    </location>
</feature>
<keyword evidence="4 8" id="KW-1133">Transmembrane helix</keyword>
<dbReference type="Proteomes" id="UP000320591">
    <property type="component" value="Chromosome"/>
</dbReference>
<evidence type="ECO:0000256" key="2">
    <source>
        <dbReference type="ARBA" id="ARBA00022475"/>
    </source>
</evidence>
<feature type="transmembrane region" description="Helical" evidence="8">
    <location>
        <begin position="250"/>
        <end position="267"/>
    </location>
</feature>
<feature type="transmembrane region" description="Helical" evidence="8">
    <location>
        <begin position="118"/>
        <end position="136"/>
    </location>
</feature>
<keyword evidence="6 8" id="KW-0472">Membrane</keyword>